<keyword evidence="1" id="KW-0472">Membrane</keyword>
<gene>
    <name evidence="2" type="ORF">QBC40DRAFT_291322</name>
</gene>
<keyword evidence="1" id="KW-1133">Transmembrane helix</keyword>
<evidence type="ECO:0000256" key="1">
    <source>
        <dbReference type="SAM" id="Phobius"/>
    </source>
</evidence>
<keyword evidence="1" id="KW-0812">Transmembrane</keyword>
<dbReference type="Proteomes" id="UP001303160">
    <property type="component" value="Unassembled WGS sequence"/>
</dbReference>
<dbReference type="AlphaFoldDB" id="A0AAN6X4X7"/>
<reference evidence="2" key="2">
    <citation type="submission" date="2023-05" db="EMBL/GenBank/DDBJ databases">
        <authorList>
            <consortium name="Lawrence Berkeley National Laboratory"/>
            <person name="Steindorff A."/>
            <person name="Hensen N."/>
            <person name="Bonometti L."/>
            <person name="Westerberg I."/>
            <person name="Brannstrom I.O."/>
            <person name="Guillou S."/>
            <person name="Cros-Aarteil S."/>
            <person name="Calhoun S."/>
            <person name="Haridas S."/>
            <person name="Kuo A."/>
            <person name="Mondo S."/>
            <person name="Pangilinan J."/>
            <person name="Riley R."/>
            <person name="Labutti K."/>
            <person name="Andreopoulos B."/>
            <person name="Lipzen A."/>
            <person name="Chen C."/>
            <person name="Yanf M."/>
            <person name="Daum C."/>
            <person name="Ng V."/>
            <person name="Clum A."/>
            <person name="Ohm R."/>
            <person name="Martin F."/>
            <person name="Silar P."/>
            <person name="Natvig D."/>
            <person name="Lalanne C."/>
            <person name="Gautier V."/>
            <person name="Ament-Velasquez S.L."/>
            <person name="Kruys A."/>
            <person name="Hutchinson M.I."/>
            <person name="Powell A.J."/>
            <person name="Barry K."/>
            <person name="Miller A.N."/>
            <person name="Grigoriev I.V."/>
            <person name="Debuchy R."/>
            <person name="Gladieux P."/>
            <person name="Thoren M.H."/>
            <person name="Johannesson H."/>
        </authorList>
    </citation>
    <scope>NUCLEOTIDE SEQUENCE</scope>
    <source>
        <strain evidence="2">CBS 315.58</strain>
    </source>
</reference>
<protein>
    <submittedName>
        <fullName evidence="2">Uncharacterized protein</fullName>
    </submittedName>
</protein>
<keyword evidence="3" id="KW-1185">Reference proteome</keyword>
<reference evidence="2" key="1">
    <citation type="journal article" date="2023" name="Mol. Phylogenet. Evol.">
        <title>Genome-scale phylogeny and comparative genomics of the fungal order Sordariales.</title>
        <authorList>
            <person name="Hensen N."/>
            <person name="Bonometti L."/>
            <person name="Westerberg I."/>
            <person name="Brannstrom I.O."/>
            <person name="Guillou S."/>
            <person name="Cros-Aarteil S."/>
            <person name="Calhoun S."/>
            <person name="Haridas S."/>
            <person name="Kuo A."/>
            <person name="Mondo S."/>
            <person name="Pangilinan J."/>
            <person name="Riley R."/>
            <person name="LaButti K."/>
            <person name="Andreopoulos B."/>
            <person name="Lipzen A."/>
            <person name="Chen C."/>
            <person name="Yan M."/>
            <person name="Daum C."/>
            <person name="Ng V."/>
            <person name="Clum A."/>
            <person name="Steindorff A."/>
            <person name="Ohm R.A."/>
            <person name="Martin F."/>
            <person name="Silar P."/>
            <person name="Natvig D.O."/>
            <person name="Lalanne C."/>
            <person name="Gautier V."/>
            <person name="Ament-Velasquez S.L."/>
            <person name="Kruys A."/>
            <person name="Hutchinson M.I."/>
            <person name="Powell A.J."/>
            <person name="Barry K."/>
            <person name="Miller A.N."/>
            <person name="Grigoriev I.V."/>
            <person name="Debuchy R."/>
            <person name="Gladieux P."/>
            <person name="Hiltunen Thoren M."/>
            <person name="Johannesson H."/>
        </authorList>
    </citation>
    <scope>NUCLEOTIDE SEQUENCE</scope>
    <source>
        <strain evidence="2">CBS 315.58</strain>
    </source>
</reference>
<dbReference type="EMBL" id="MU864093">
    <property type="protein sequence ID" value="KAK4194133.1"/>
    <property type="molecule type" value="Genomic_DNA"/>
</dbReference>
<proteinExistence type="predicted"/>
<name>A0AAN6X4X7_9PEZI</name>
<accession>A0AAN6X4X7</accession>
<organism evidence="2 3">
    <name type="scientific">Triangularia verruculosa</name>
    <dbReference type="NCBI Taxonomy" id="2587418"/>
    <lineage>
        <taxon>Eukaryota</taxon>
        <taxon>Fungi</taxon>
        <taxon>Dikarya</taxon>
        <taxon>Ascomycota</taxon>
        <taxon>Pezizomycotina</taxon>
        <taxon>Sordariomycetes</taxon>
        <taxon>Sordariomycetidae</taxon>
        <taxon>Sordariales</taxon>
        <taxon>Podosporaceae</taxon>
        <taxon>Triangularia</taxon>
    </lineage>
</organism>
<comment type="caution">
    <text evidence="2">The sequence shown here is derived from an EMBL/GenBank/DDBJ whole genome shotgun (WGS) entry which is preliminary data.</text>
</comment>
<evidence type="ECO:0000313" key="2">
    <source>
        <dbReference type="EMBL" id="KAK4194133.1"/>
    </source>
</evidence>
<feature type="transmembrane region" description="Helical" evidence="1">
    <location>
        <begin position="21"/>
        <end position="43"/>
    </location>
</feature>
<evidence type="ECO:0000313" key="3">
    <source>
        <dbReference type="Proteomes" id="UP001303160"/>
    </source>
</evidence>
<sequence>MRRRRLTVILRFSRTNPARGFPVLALLAIWVAGFGLATLRGGFSRCRGHCSRGFGSVVLLWWLWCRNMRVCGRCLRSWF</sequence>